<reference evidence="2" key="1">
    <citation type="journal article" date="2020" name="Microbiol. Resour. Announc.">
        <title>Complete genome sequences of four natural Pseudomonas isolates that catabolize a wide range of aromatic compounds relevant to lignin valorization.</title>
        <authorList>
            <person name="Hatmaker E.A."/>
            <person name="Presley G."/>
            <person name="Cannon O."/>
            <person name="Guss A.M."/>
            <person name="Elkins J.G."/>
        </authorList>
    </citation>
    <scope>NUCLEOTIDE SEQUENCE [LARGE SCALE GENOMIC DNA]</scope>
    <source>
        <strain evidence="2">H1F5C</strain>
    </source>
</reference>
<dbReference type="InterPro" id="IPR038026">
    <property type="entry name" value="MtlR-like_sf"/>
</dbReference>
<dbReference type="SUPFAM" id="SSF158668">
    <property type="entry name" value="MtlR-like"/>
    <property type="match status" value="1"/>
</dbReference>
<proteinExistence type="predicted"/>
<dbReference type="Pfam" id="PF05068">
    <property type="entry name" value="MtlR"/>
    <property type="match status" value="1"/>
</dbReference>
<dbReference type="Proteomes" id="UP000515277">
    <property type="component" value="Chromosome"/>
</dbReference>
<gene>
    <name evidence="1" type="ORF">GGI48_11185</name>
</gene>
<accession>A0A7G7XKZ8</accession>
<protein>
    <submittedName>
        <fullName evidence="1">Transcriptional regulator</fullName>
    </submittedName>
</protein>
<dbReference type="PANTHER" id="PTHR37941:SF1">
    <property type="entry name" value="FUMARASE E-RELATED"/>
    <property type="match status" value="1"/>
</dbReference>
<dbReference type="EMBL" id="CP060201">
    <property type="protein sequence ID" value="QNH80643.1"/>
    <property type="molecule type" value="Genomic_DNA"/>
</dbReference>
<dbReference type="PANTHER" id="PTHR37941">
    <property type="entry name" value="FUMARASE E-RELATED"/>
    <property type="match status" value="1"/>
</dbReference>
<dbReference type="GO" id="GO:0045892">
    <property type="term" value="P:negative regulation of DNA-templated transcription"/>
    <property type="evidence" value="ECO:0007669"/>
    <property type="project" value="TreeGrafter"/>
</dbReference>
<dbReference type="Gene3D" id="1.20.120.330">
    <property type="entry name" value="Nucleotidyltransferases domain 2"/>
    <property type="match status" value="1"/>
</dbReference>
<dbReference type="AlphaFoldDB" id="A0A7G7XKZ8"/>
<evidence type="ECO:0000313" key="2">
    <source>
        <dbReference type="Proteomes" id="UP000515277"/>
    </source>
</evidence>
<evidence type="ECO:0000313" key="1">
    <source>
        <dbReference type="EMBL" id="QNH80643.1"/>
    </source>
</evidence>
<sequence>MNASLSELDARALILTVAAFAEDTLGSLLGAFFLPHDASHQLLAGFNAPLGTFSSRIKATYALGLITKGQFNDLEHLRKIRNSFSHTWKPISLDAPSVAGHVKAIHFSSMDDVYPTTPLLKLRSALPALLLELQVITNRVFEEQRSAKLIGSELIIGIKGEDGPQQLETAKAEIDAVEKNLLTAKDDERLFYISRLQVWADRLGVINRQPVHKASHQEAAALISQLNQRVAQLTS</sequence>
<dbReference type="InterPro" id="IPR007761">
    <property type="entry name" value="MtlR-like"/>
</dbReference>
<name>A0A7G7XKZ8_9PSED</name>
<organism evidence="1 2">
    <name type="scientific">Pseudomonas protegens</name>
    <dbReference type="NCBI Taxonomy" id="380021"/>
    <lineage>
        <taxon>Bacteria</taxon>
        <taxon>Pseudomonadati</taxon>
        <taxon>Pseudomonadota</taxon>
        <taxon>Gammaproteobacteria</taxon>
        <taxon>Pseudomonadales</taxon>
        <taxon>Pseudomonadaceae</taxon>
        <taxon>Pseudomonas</taxon>
    </lineage>
</organism>